<protein>
    <recommendedName>
        <fullName evidence="3">Thioredoxin domain-containing protein</fullName>
    </recommendedName>
</protein>
<dbReference type="SUPFAM" id="SSF52833">
    <property type="entry name" value="Thioredoxin-like"/>
    <property type="match status" value="1"/>
</dbReference>
<keyword evidence="5" id="KW-1185">Reference proteome</keyword>
<proteinExistence type="predicted"/>
<accession>A0ABY6MJH9</accession>
<dbReference type="PROSITE" id="PS51352">
    <property type="entry name" value="THIOREDOXIN_2"/>
    <property type="match status" value="1"/>
</dbReference>
<feature type="compositionally biased region" description="Polar residues" evidence="1">
    <location>
        <begin position="67"/>
        <end position="84"/>
    </location>
</feature>
<dbReference type="InterPro" id="IPR013766">
    <property type="entry name" value="Thioredoxin_domain"/>
</dbReference>
<dbReference type="RefSeq" id="WP_264810636.1">
    <property type="nucleotide sequence ID" value="NZ_CP110226.1"/>
</dbReference>
<dbReference type="InterPro" id="IPR036249">
    <property type="entry name" value="Thioredoxin-like_sf"/>
</dbReference>
<evidence type="ECO:0000259" key="3">
    <source>
        <dbReference type="PROSITE" id="PS51352"/>
    </source>
</evidence>
<dbReference type="Proteomes" id="UP001163156">
    <property type="component" value="Chromosome"/>
</dbReference>
<evidence type="ECO:0000256" key="2">
    <source>
        <dbReference type="SAM" id="SignalP"/>
    </source>
</evidence>
<evidence type="ECO:0000256" key="1">
    <source>
        <dbReference type="SAM" id="MobiDB-lite"/>
    </source>
</evidence>
<sequence>MKKLILICLLGYLCVPTSTSTAQVADPPGADFLHRSMPPVSSGVGETHRGGDTRPDILSPEIGVVNTDDSVGQGNEKPTIQSPGNGIHLRMEVAPPPGQTPEALSFRLSSHELDLRYDYRTLYHDSMKLLEGQFLKGTMGLWEAEALLPIADGFGRLDLFQGKRPLVQDIWVQPGDSIRISLDQSSGKILFLGPDQDQLRLQVELQDLAAAWEQTTNPIILTSSMERVLDSPEAQASYQEISDNYVPGWNRKMELLIQQEDRLGRARFLFAGTEDSHPVFRELARFEDLIQPAIYDWLWLYWKAKLRMQALEFIYLNKSFDVEWAQLLMENLLEGQAMDRIKKQTEFPMELLESLYLENLLLEGYTEIDFDHLTESLPEHLRQQVQAFFLVRQYKDLADSEARISSLITEVENPHVVMYLKEILMGNLKGKEFMNEPFWNEKGEQVYPESWNGKLVFLDFWLSGCGACMAFAKNKFLPLVEEFGDHPDILFVTITGDSDRELWESTLEKKHFTALHTLDLFAGGVTHPALKQYHIQAFPEQLLLDSGRRILQTGDFPTTLEGWRQLILAYLDDLSSTDPDPDQTPIHTP</sequence>
<name>A0ABY6MJH9_9BACT</name>
<gene>
    <name evidence="4" type="ORF">OM944_05390</name>
</gene>
<feature type="signal peptide" evidence="2">
    <location>
        <begin position="1"/>
        <end position="24"/>
    </location>
</feature>
<dbReference type="EMBL" id="CP110226">
    <property type="protein sequence ID" value="UZD23925.1"/>
    <property type="molecule type" value="Genomic_DNA"/>
</dbReference>
<feature type="compositionally biased region" description="Basic and acidic residues" evidence="1">
    <location>
        <begin position="46"/>
        <end position="55"/>
    </location>
</feature>
<dbReference type="Gene3D" id="3.40.30.10">
    <property type="entry name" value="Glutaredoxin"/>
    <property type="match status" value="1"/>
</dbReference>
<evidence type="ECO:0000313" key="4">
    <source>
        <dbReference type="EMBL" id="UZD23925.1"/>
    </source>
</evidence>
<keyword evidence="2" id="KW-0732">Signal</keyword>
<reference evidence="4" key="1">
    <citation type="submission" date="2022-10" db="EMBL/GenBank/DDBJ databases">
        <title>Algoriphagus sp. a novel bacteria isolate from halophytes salicornia europaea.</title>
        <authorList>
            <person name="Peng Y."/>
            <person name="Jiang L."/>
            <person name="Lee J."/>
        </authorList>
    </citation>
    <scope>NUCLEOTIDE SEQUENCE</scope>
    <source>
        <strain evidence="4">TR-M5</strain>
    </source>
</reference>
<organism evidence="4 5">
    <name type="scientific">Algoriphagus halophytocola</name>
    <dbReference type="NCBI Taxonomy" id="2991499"/>
    <lineage>
        <taxon>Bacteria</taxon>
        <taxon>Pseudomonadati</taxon>
        <taxon>Bacteroidota</taxon>
        <taxon>Cytophagia</taxon>
        <taxon>Cytophagales</taxon>
        <taxon>Cyclobacteriaceae</taxon>
        <taxon>Algoriphagus</taxon>
    </lineage>
</organism>
<feature type="domain" description="Thioredoxin" evidence="3">
    <location>
        <begin position="427"/>
        <end position="576"/>
    </location>
</feature>
<feature type="chain" id="PRO_5046447497" description="Thioredoxin domain-containing protein" evidence="2">
    <location>
        <begin position="25"/>
        <end position="589"/>
    </location>
</feature>
<feature type="region of interest" description="Disordered" evidence="1">
    <location>
        <begin position="41"/>
        <end position="86"/>
    </location>
</feature>
<evidence type="ECO:0000313" key="5">
    <source>
        <dbReference type="Proteomes" id="UP001163156"/>
    </source>
</evidence>